<dbReference type="GO" id="GO:0005783">
    <property type="term" value="C:endoplasmic reticulum"/>
    <property type="evidence" value="ECO:0007669"/>
    <property type="project" value="TreeGrafter"/>
</dbReference>
<evidence type="ECO:0000256" key="1">
    <source>
        <dbReference type="ARBA" id="ARBA00004141"/>
    </source>
</evidence>
<dbReference type="GO" id="GO:0019706">
    <property type="term" value="F:protein-cysteine S-palmitoyltransferase activity"/>
    <property type="evidence" value="ECO:0007669"/>
    <property type="project" value="UniProtKB-EC"/>
</dbReference>
<feature type="transmembrane region" description="Helical" evidence="10">
    <location>
        <begin position="57"/>
        <end position="75"/>
    </location>
</feature>
<dbReference type="GO" id="GO:0006612">
    <property type="term" value="P:protein targeting to membrane"/>
    <property type="evidence" value="ECO:0007669"/>
    <property type="project" value="TreeGrafter"/>
</dbReference>
<dbReference type="PANTHER" id="PTHR22883">
    <property type="entry name" value="ZINC FINGER DHHC DOMAIN CONTAINING PROTEIN"/>
    <property type="match status" value="1"/>
</dbReference>
<dbReference type="PROSITE" id="PS50216">
    <property type="entry name" value="DHHC"/>
    <property type="match status" value="1"/>
</dbReference>
<evidence type="ECO:0000313" key="13">
    <source>
        <dbReference type="Proteomes" id="UP000245609"/>
    </source>
</evidence>
<evidence type="ECO:0000313" key="12">
    <source>
        <dbReference type="EMBL" id="PVV05337.1"/>
    </source>
</evidence>
<keyword evidence="8 10" id="KW-0012">Acyltransferase</keyword>
<keyword evidence="13" id="KW-1185">Reference proteome</keyword>
<keyword evidence="2 10" id="KW-0808">Transferase</keyword>
<keyword evidence="6" id="KW-0564">Palmitate</keyword>
<dbReference type="EMBL" id="MBFS01000014">
    <property type="protein sequence ID" value="PVV05337.1"/>
    <property type="molecule type" value="Genomic_DNA"/>
</dbReference>
<name>A0A2T9ZLC3_9FUNG</name>
<evidence type="ECO:0000256" key="8">
    <source>
        <dbReference type="ARBA" id="ARBA00023315"/>
    </source>
</evidence>
<keyword evidence="5 10" id="KW-0472">Membrane</keyword>
<organism evidence="12 13">
    <name type="scientific">Smittium megazygosporum</name>
    <dbReference type="NCBI Taxonomy" id="133381"/>
    <lineage>
        <taxon>Eukaryota</taxon>
        <taxon>Fungi</taxon>
        <taxon>Fungi incertae sedis</taxon>
        <taxon>Zoopagomycota</taxon>
        <taxon>Kickxellomycotina</taxon>
        <taxon>Harpellomycetes</taxon>
        <taxon>Harpellales</taxon>
        <taxon>Legeriomycetaceae</taxon>
        <taxon>Smittium</taxon>
    </lineage>
</organism>
<feature type="transmembrane region" description="Helical" evidence="10">
    <location>
        <begin position="212"/>
        <end position="231"/>
    </location>
</feature>
<keyword evidence="4 10" id="KW-1133">Transmembrane helix</keyword>
<gene>
    <name evidence="12" type="ORF">BB560_000147</name>
</gene>
<evidence type="ECO:0000256" key="5">
    <source>
        <dbReference type="ARBA" id="ARBA00023136"/>
    </source>
</evidence>
<dbReference type="EC" id="2.3.1.225" evidence="10"/>
<dbReference type="InterPro" id="IPR001594">
    <property type="entry name" value="Palmitoyltrfase_DHHC"/>
</dbReference>
<reference evidence="12 13" key="1">
    <citation type="journal article" date="2018" name="MBio">
        <title>Comparative Genomics Reveals the Core Gene Toolbox for the Fungus-Insect Symbiosis.</title>
        <authorList>
            <person name="Wang Y."/>
            <person name="Stata M."/>
            <person name="Wang W."/>
            <person name="Stajich J.E."/>
            <person name="White M.M."/>
            <person name="Moncalvo J.M."/>
        </authorList>
    </citation>
    <scope>NUCLEOTIDE SEQUENCE [LARGE SCALE GENOMIC DNA]</scope>
    <source>
        <strain evidence="12 13">SC-DP-2</strain>
    </source>
</reference>
<accession>A0A2T9ZLC3</accession>
<dbReference type="Proteomes" id="UP000245609">
    <property type="component" value="Unassembled WGS sequence"/>
</dbReference>
<dbReference type="AlphaFoldDB" id="A0A2T9ZLC3"/>
<dbReference type="GO" id="GO:0005794">
    <property type="term" value="C:Golgi apparatus"/>
    <property type="evidence" value="ECO:0007669"/>
    <property type="project" value="TreeGrafter"/>
</dbReference>
<evidence type="ECO:0000256" key="4">
    <source>
        <dbReference type="ARBA" id="ARBA00022989"/>
    </source>
</evidence>
<comment type="catalytic activity">
    <reaction evidence="9 10">
        <text>L-cysteinyl-[protein] + hexadecanoyl-CoA = S-hexadecanoyl-L-cysteinyl-[protein] + CoA</text>
        <dbReference type="Rhea" id="RHEA:36683"/>
        <dbReference type="Rhea" id="RHEA-COMP:10131"/>
        <dbReference type="Rhea" id="RHEA-COMP:11032"/>
        <dbReference type="ChEBI" id="CHEBI:29950"/>
        <dbReference type="ChEBI" id="CHEBI:57287"/>
        <dbReference type="ChEBI" id="CHEBI:57379"/>
        <dbReference type="ChEBI" id="CHEBI:74151"/>
        <dbReference type="EC" id="2.3.1.225"/>
    </reaction>
</comment>
<dbReference type="OrthoDB" id="9909019at2759"/>
<feature type="domain" description="Palmitoyltransferase DHHC" evidence="11">
    <location>
        <begin position="102"/>
        <end position="247"/>
    </location>
</feature>
<dbReference type="InterPro" id="IPR039859">
    <property type="entry name" value="PFA4/ZDH16/20/ERF2-like"/>
</dbReference>
<evidence type="ECO:0000256" key="2">
    <source>
        <dbReference type="ARBA" id="ARBA00022679"/>
    </source>
</evidence>
<sequence>MEYFESVFLCSNLGSEYIIFSVSRVPVADYWSNTTLGRWNKAVLRGVSAKIRSRPQTLAIIGVSLNVFFYVMTYFSDPGIITKENYKKAMELYEYDNVLYFPRYCKVCEITCPPRSYHCNMCNHCIMGYDHHCILTHKCIGIRNERYLYGFCLTFIMICFMGFSFNFATMMKFATNEGFPPSYYYDSETKHFNISKGFYVTMGVFSKHPSEWILNFILLFGVPVGGIFIIFQSYLHLAGITTYEHYRRVKLRNDVKEKRVYFVIPPEGSGKKKFVTTIDPNKPDENMPIDDDCKKVLVNYADQIPFAYDAGYLKNVKKVAFPPF</sequence>
<proteinExistence type="inferred from homology"/>
<evidence type="ECO:0000256" key="3">
    <source>
        <dbReference type="ARBA" id="ARBA00022692"/>
    </source>
</evidence>
<feature type="transmembrane region" description="Helical" evidence="10">
    <location>
        <begin position="147"/>
        <end position="168"/>
    </location>
</feature>
<keyword evidence="3 10" id="KW-0812">Transmembrane</keyword>
<comment type="domain">
    <text evidence="10">The DHHC domain is required for palmitoyltransferase activity.</text>
</comment>
<evidence type="ECO:0000256" key="7">
    <source>
        <dbReference type="ARBA" id="ARBA00023288"/>
    </source>
</evidence>
<comment type="caution">
    <text evidence="12">The sequence shown here is derived from an EMBL/GenBank/DDBJ whole genome shotgun (WGS) entry which is preliminary data.</text>
</comment>
<evidence type="ECO:0000259" key="11">
    <source>
        <dbReference type="Pfam" id="PF01529"/>
    </source>
</evidence>
<evidence type="ECO:0000256" key="6">
    <source>
        <dbReference type="ARBA" id="ARBA00023139"/>
    </source>
</evidence>
<evidence type="ECO:0000256" key="9">
    <source>
        <dbReference type="ARBA" id="ARBA00048048"/>
    </source>
</evidence>
<protein>
    <recommendedName>
        <fullName evidence="10">Palmitoyltransferase</fullName>
        <ecNumber evidence="10">2.3.1.225</ecNumber>
    </recommendedName>
</protein>
<comment type="subcellular location">
    <subcellularLocation>
        <location evidence="1">Membrane</location>
        <topology evidence="1">Multi-pass membrane protein</topology>
    </subcellularLocation>
</comment>
<evidence type="ECO:0000256" key="10">
    <source>
        <dbReference type="RuleBase" id="RU079119"/>
    </source>
</evidence>
<keyword evidence="7" id="KW-0449">Lipoprotein</keyword>
<dbReference type="GO" id="GO:0016020">
    <property type="term" value="C:membrane"/>
    <property type="evidence" value="ECO:0007669"/>
    <property type="project" value="UniProtKB-SubCell"/>
</dbReference>
<comment type="similarity">
    <text evidence="10">Belongs to the DHHC palmitoyltransferase family.</text>
</comment>
<dbReference type="Pfam" id="PF01529">
    <property type="entry name" value="DHHC"/>
    <property type="match status" value="1"/>
</dbReference>